<evidence type="ECO:0000256" key="2">
    <source>
        <dbReference type="PIRSR" id="PIRSR015753-2"/>
    </source>
</evidence>
<feature type="binding site" evidence="2">
    <location>
        <begin position="129"/>
        <end position="132"/>
    </location>
    <ligand>
        <name>glutathione</name>
        <dbReference type="ChEBI" id="CHEBI:57925"/>
    </ligand>
</feature>
<comment type="caution">
    <text evidence="5">The sequence shown here is derived from an EMBL/GenBank/DDBJ whole genome shotgun (WGS) entry which is preliminary data.</text>
</comment>
<evidence type="ECO:0000313" key="6">
    <source>
        <dbReference type="Proteomes" id="UP000240996"/>
    </source>
</evidence>
<dbReference type="RefSeq" id="WP_107930182.1">
    <property type="nucleotide sequence ID" value="NZ_PZZN01000001.1"/>
</dbReference>
<feature type="binding site" evidence="2">
    <location>
        <begin position="147"/>
        <end position="148"/>
    </location>
    <ligand>
        <name>glutathione</name>
        <dbReference type="ChEBI" id="CHEBI:57925"/>
    </ligand>
</feature>
<feature type="active site" description="Nucleophile" evidence="1">
    <location>
        <position position="63"/>
    </location>
</feature>
<feature type="active site" description="Proton donor/acceptor" evidence="1">
    <location>
        <position position="190"/>
    </location>
</feature>
<proteinExistence type="predicted"/>
<dbReference type="SFLD" id="SFLDS00019">
    <property type="entry name" value="Glutathione_Transferase_(cytos"/>
    <property type="match status" value="1"/>
</dbReference>
<evidence type="ECO:0000256" key="1">
    <source>
        <dbReference type="PIRSR" id="PIRSR015753-1"/>
    </source>
</evidence>
<dbReference type="GO" id="GO:0004364">
    <property type="term" value="F:glutathione transferase activity"/>
    <property type="evidence" value="ECO:0007669"/>
    <property type="project" value="InterPro"/>
</dbReference>
<dbReference type="InterPro" id="IPR010987">
    <property type="entry name" value="Glutathione-S-Trfase_C-like"/>
</dbReference>
<dbReference type="Gene3D" id="1.20.1050.10">
    <property type="match status" value="1"/>
</dbReference>
<dbReference type="AlphaFoldDB" id="A0A2T4YTS5"/>
<dbReference type="PANTHER" id="PTHR32419">
    <property type="entry name" value="GLUTATHIONYL-HYDROQUINONE REDUCTASE"/>
    <property type="match status" value="1"/>
</dbReference>
<dbReference type="InterPro" id="IPR047047">
    <property type="entry name" value="GST_Omega-like_C"/>
</dbReference>
<dbReference type="Proteomes" id="UP000240996">
    <property type="component" value="Unassembled WGS sequence"/>
</dbReference>
<dbReference type="SFLD" id="SFLDG01148">
    <property type="entry name" value="Xi_(cytGST)"/>
    <property type="match status" value="1"/>
</dbReference>
<protein>
    <submittedName>
        <fullName evidence="5">Putative glutathione S-transferase</fullName>
    </submittedName>
</protein>
<dbReference type="PANTHER" id="PTHR32419:SF6">
    <property type="entry name" value="GLUTATHIONE S-TRANSFERASE OMEGA-LIKE 1-RELATED"/>
    <property type="match status" value="1"/>
</dbReference>
<dbReference type="SFLD" id="SFLDG01206">
    <property type="entry name" value="Xi.1"/>
    <property type="match status" value="1"/>
</dbReference>
<dbReference type="SUPFAM" id="SSF52833">
    <property type="entry name" value="Thioredoxin-like"/>
    <property type="match status" value="1"/>
</dbReference>
<feature type="binding site" evidence="2">
    <location>
        <position position="96"/>
    </location>
    <ligand>
        <name>glutathione</name>
        <dbReference type="ChEBI" id="CHEBI:57925"/>
    </ligand>
</feature>
<feature type="site" description="Lowers pKa of active site Cys" evidence="3">
    <location>
        <position position="291"/>
    </location>
</feature>
<dbReference type="Gene3D" id="3.40.30.10">
    <property type="entry name" value="Glutaredoxin"/>
    <property type="match status" value="1"/>
</dbReference>
<dbReference type="InterPro" id="IPR036282">
    <property type="entry name" value="Glutathione-S-Trfase_C_sf"/>
</dbReference>
<keyword evidence="6" id="KW-1185">Reference proteome</keyword>
<sequence length="324" mass="35840">MGRMIDGAWHAGKVTEDSKGGAFERQDAGFRDWLTPVGSPGQDGQPGHPATPGRYHLYVSYACPWAHRTLIVRALYGLDDAIGVSVVDPVMLDNGWTFGTSRGGSGDPLHDAEFLWQLYARARPDYSGKVTVPVLWDRETDTIVSNESADILRMLAAFAGSGPDLYPQAQRQQIDEVNARVYDTVNNGVYKAGFATTQDAYEAAVRPLFESLDWLEERLSGSDWLVGEAMTEADIRLFTTLVRFDAVYHFHFKCNVRRISDYPALDAYVARMLADPRIAATVHLDHIKTHYYASHRDLNPCGIVPVGPALPWAHLTAGGDQTLT</sequence>
<dbReference type="PROSITE" id="PS50405">
    <property type="entry name" value="GST_CTER"/>
    <property type="match status" value="1"/>
</dbReference>
<name>A0A2T4YTS5_9SPHN</name>
<organism evidence="5 6">
    <name type="scientific">Sphingomonas aerolata</name>
    <dbReference type="NCBI Taxonomy" id="185951"/>
    <lineage>
        <taxon>Bacteria</taxon>
        <taxon>Pseudomonadati</taxon>
        <taxon>Pseudomonadota</taxon>
        <taxon>Alphaproteobacteria</taxon>
        <taxon>Sphingomonadales</taxon>
        <taxon>Sphingomonadaceae</taxon>
        <taxon>Sphingomonas</taxon>
    </lineage>
</organism>
<dbReference type="Pfam" id="PF13410">
    <property type="entry name" value="GST_C_2"/>
    <property type="match status" value="1"/>
</dbReference>
<dbReference type="CDD" id="cd03190">
    <property type="entry name" value="GST_C_Omega_like"/>
    <property type="match status" value="1"/>
</dbReference>
<dbReference type="GO" id="GO:0005737">
    <property type="term" value="C:cytoplasm"/>
    <property type="evidence" value="ECO:0007669"/>
    <property type="project" value="TreeGrafter"/>
</dbReference>
<dbReference type="InterPro" id="IPR004045">
    <property type="entry name" value="Glutathione_S-Trfase_N"/>
</dbReference>
<dbReference type="SUPFAM" id="SSF47616">
    <property type="entry name" value="GST C-terminal domain-like"/>
    <property type="match status" value="1"/>
</dbReference>
<accession>A0A2T4YTS5</accession>
<feature type="domain" description="GST C-terminal" evidence="4">
    <location>
        <begin position="167"/>
        <end position="291"/>
    </location>
</feature>
<dbReference type="PIRSF" id="PIRSF015753">
    <property type="entry name" value="GST"/>
    <property type="match status" value="1"/>
</dbReference>
<evidence type="ECO:0000256" key="3">
    <source>
        <dbReference type="PIRSR" id="PIRSR015753-3"/>
    </source>
</evidence>
<evidence type="ECO:0000313" key="5">
    <source>
        <dbReference type="EMBL" id="PTM47226.1"/>
    </source>
</evidence>
<keyword evidence="5" id="KW-0808">Transferase</keyword>
<feature type="site" description="Lowers pKa of active site Cys" evidence="3">
    <location>
        <position position="248"/>
    </location>
</feature>
<dbReference type="Pfam" id="PF13409">
    <property type="entry name" value="GST_N_2"/>
    <property type="match status" value="1"/>
</dbReference>
<reference evidence="5 6" key="1">
    <citation type="submission" date="2018-04" db="EMBL/GenBank/DDBJ databases">
        <title>Genomic Encyclopedia of Type Strains, Phase III (KMG-III): the genomes of soil and plant-associated and newly described type strains.</title>
        <authorList>
            <person name="Whitman W."/>
        </authorList>
    </citation>
    <scope>NUCLEOTIDE SEQUENCE [LARGE SCALE GENOMIC DNA]</scope>
    <source>
        <strain evidence="5 6">NW12</strain>
    </source>
</reference>
<dbReference type="InterPro" id="IPR016639">
    <property type="entry name" value="GST_Omega/GSH"/>
</dbReference>
<dbReference type="InterPro" id="IPR040079">
    <property type="entry name" value="Glutathione_S-Trfase"/>
</dbReference>
<dbReference type="EMBL" id="PZZN01000001">
    <property type="protein sequence ID" value="PTM47226.1"/>
    <property type="molecule type" value="Genomic_DNA"/>
</dbReference>
<evidence type="ECO:0000259" key="4">
    <source>
        <dbReference type="PROSITE" id="PS50405"/>
    </source>
</evidence>
<gene>
    <name evidence="5" type="ORF">C8J24_0611</name>
</gene>
<dbReference type="InterPro" id="IPR036249">
    <property type="entry name" value="Thioredoxin-like_sf"/>
</dbReference>